<comment type="similarity">
    <text evidence="7">Belongs to the binding-protein-dependent transport system permease family.</text>
</comment>
<evidence type="ECO:0000256" key="7">
    <source>
        <dbReference type="RuleBase" id="RU363032"/>
    </source>
</evidence>
<reference evidence="9" key="2">
    <citation type="submission" date="2020-09" db="EMBL/GenBank/DDBJ databases">
        <authorList>
            <person name="Sun Q."/>
            <person name="Ohkuma M."/>
        </authorList>
    </citation>
    <scope>NUCLEOTIDE SEQUENCE</scope>
    <source>
        <strain evidence="9">JCM 18487</strain>
    </source>
</reference>
<evidence type="ECO:0000313" key="9">
    <source>
        <dbReference type="EMBL" id="GGJ13615.1"/>
    </source>
</evidence>
<dbReference type="GO" id="GO:0055085">
    <property type="term" value="P:transmembrane transport"/>
    <property type="evidence" value="ECO:0007669"/>
    <property type="project" value="InterPro"/>
</dbReference>
<feature type="transmembrane region" description="Helical" evidence="7">
    <location>
        <begin position="74"/>
        <end position="106"/>
    </location>
</feature>
<feature type="domain" description="ABC transmembrane type-1" evidence="8">
    <location>
        <begin position="79"/>
        <end position="286"/>
    </location>
</feature>
<keyword evidence="2 7" id="KW-0813">Transport</keyword>
<dbReference type="EMBL" id="BMOY01000057">
    <property type="protein sequence ID" value="GGJ13615.1"/>
    <property type="molecule type" value="Genomic_DNA"/>
</dbReference>
<dbReference type="AlphaFoldDB" id="A0A917KJC8"/>
<feature type="transmembrane region" description="Helical" evidence="7">
    <location>
        <begin position="265"/>
        <end position="286"/>
    </location>
</feature>
<dbReference type="Pfam" id="PF00528">
    <property type="entry name" value="BPD_transp_1"/>
    <property type="match status" value="1"/>
</dbReference>
<dbReference type="GO" id="GO:0005886">
    <property type="term" value="C:plasma membrane"/>
    <property type="evidence" value="ECO:0007669"/>
    <property type="project" value="UniProtKB-SubCell"/>
</dbReference>
<dbReference type="PROSITE" id="PS50928">
    <property type="entry name" value="ABC_TM1"/>
    <property type="match status" value="1"/>
</dbReference>
<proteinExistence type="inferred from homology"/>
<keyword evidence="5 7" id="KW-1133">Transmembrane helix</keyword>
<feature type="transmembrane region" description="Helical" evidence="7">
    <location>
        <begin position="7"/>
        <end position="32"/>
    </location>
</feature>
<evidence type="ECO:0000256" key="6">
    <source>
        <dbReference type="ARBA" id="ARBA00023136"/>
    </source>
</evidence>
<evidence type="ECO:0000313" key="10">
    <source>
        <dbReference type="Proteomes" id="UP000637695"/>
    </source>
</evidence>
<name>A0A917KJC8_9BACL</name>
<organism evidence="9 10">
    <name type="scientific">Alicyclobacillus cellulosilyticus</name>
    <dbReference type="NCBI Taxonomy" id="1003997"/>
    <lineage>
        <taxon>Bacteria</taxon>
        <taxon>Bacillati</taxon>
        <taxon>Bacillota</taxon>
        <taxon>Bacilli</taxon>
        <taxon>Bacillales</taxon>
        <taxon>Alicyclobacillaceae</taxon>
        <taxon>Alicyclobacillus</taxon>
    </lineage>
</organism>
<keyword evidence="4 7" id="KW-0812">Transmembrane</keyword>
<dbReference type="Proteomes" id="UP000637695">
    <property type="component" value="Unassembled WGS sequence"/>
</dbReference>
<dbReference type="SUPFAM" id="SSF161098">
    <property type="entry name" value="MetI-like"/>
    <property type="match status" value="1"/>
</dbReference>
<comment type="subcellular location">
    <subcellularLocation>
        <location evidence="1 7">Cell membrane</location>
        <topology evidence="1 7">Multi-pass membrane protein</topology>
    </subcellularLocation>
</comment>
<accession>A0A917KJC8</accession>
<comment type="caution">
    <text evidence="9">The sequence shown here is derived from an EMBL/GenBank/DDBJ whole genome shotgun (WGS) entry which is preliminary data.</text>
</comment>
<feature type="transmembrane region" description="Helical" evidence="7">
    <location>
        <begin position="127"/>
        <end position="147"/>
    </location>
</feature>
<evidence type="ECO:0000256" key="5">
    <source>
        <dbReference type="ARBA" id="ARBA00022989"/>
    </source>
</evidence>
<protein>
    <submittedName>
        <fullName evidence="9">Peptide ABC transporter permease</fullName>
    </submittedName>
</protein>
<dbReference type="Gene3D" id="1.10.3720.10">
    <property type="entry name" value="MetI-like"/>
    <property type="match status" value="1"/>
</dbReference>
<dbReference type="PANTHER" id="PTHR30465:SF74">
    <property type="entry name" value="OLIGOPEPTIDE TRANSPORT SYSTEM PERMEASE PROTEIN OPPB"/>
    <property type="match status" value="1"/>
</dbReference>
<keyword evidence="3" id="KW-1003">Cell membrane</keyword>
<dbReference type="PANTHER" id="PTHR30465">
    <property type="entry name" value="INNER MEMBRANE ABC TRANSPORTER"/>
    <property type="match status" value="1"/>
</dbReference>
<dbReference type="RefSeq" id="WP_188883370.1">
    <property type="nucleotide sequence ID" value="NZ_BMOY01000057.1"/>
</dbReference>
<evidence type="ECO:0000256" key="1">
    <source>
        <dbReference type="ARBA" id="ARBA00004651"/>
    </source>
</evidence>
<evidence type="ECO:0000256" key="3">
    <source>
        <dbReference type="ARBA" id="ARBA00022475"/>
    </source>
</evidence>
<dbReference type="CDD" id="cd06261">
    <property type="entry name" value="TM_PBP2"/>
    <property type="match status" value="1"/>
</dbReference>
<keyword evidence="10" id="KW-1185">Reference proteome</keyword>
<evidence type="ECO:0000259" key="8">
    <source>
        <dbReference type="PROSITE" id="PS50928"/>
    </source>
</evidence>
<evidence type="ECO:0000256" key="4">
    <source>
        <dbReference type="ARBA" id="ARBA00022692"/>
    </source>
</evidence>
<keyword evidence="6 7" id="KW-0472">Membrane</keyword>
<gene>
    <name evidence="9" type="ORF">GCM10010885_23640</name>
</gene>
<feature type="transmembrane region" description="Helical" evidence="7">
    <location>
        <begin position="153"/>
        <end position="172"/>
    </location>
</feature>
<dbReference type="InterPro" id="IPR000515">
    <property type="entry name" value="MetI-like"/>
</dbReference>
<sequence length="301" mass="32302">MPVVRFLAARVAGIVIALCAVVAVAYIIMFFAPGGPYSSLAVTHPEMIVPSLVQGTIQTVRDMMTFHLQVPPRFFMQAFSISFTLAMGSLLIAAAIGLPLGVFAAVKARHWLAPVATLAGLIAQGMPPYTVAFYLQLVFGVFIPILPLHGWGGPSYAILPMCALAAANIGYFTKFMQAGMNQALRQDYLVSAKARGLPGWRLVLRHALRPALVSVVTFFGPQTAMVIANTVVVETLFQIPGMSSVFHYTLSALGQPMGPGTQGDMHAAIASLFVLSILVMLLNLLVDILYRALDPRLGWSS</sequence>
<evidence type="ECO:0000256" key="2">
    <source>
        <dbReference type="ARBA" id="ARBA00022448"/>
    </source>
</evidence>
<dbReference type="InterPro" id="IPR035906">
    <property type="entry name" value="MetI-like_sf"/>
</dbReference>
<reference evidence="9" key="1">
    <citation type="journal article" date="2014" name="Int. J. Syst. Evol. Microbiol.">
        <title>Complete genome sequence of Corynebacterium casei LMG S-19264T (=DSM 44701T), isolated from a smear-ripened cheese.</title>
        <authorList>
            <consortium name="US DOE Joint Genome Institute (JGI-PGF)"/>
            <person name="Walter F."/>
            <person name="Albersmeier A."/>
            <person name="Kalinowski J."/>
            <person name="Ruckert C."/>
        </authorList>
    </citation>
    <scope>NUCLEOTIDE SEQUENCE</scope>
    <source>
        <strain evidence="9">JCM 18487</strain>
    </source>
</reference>
<feature type="transmembrane region" description="Helical" evidence="7">
    <location>
        <begin position="211"/>
        <end position="232"/>
    </location>
</feature>